<dbReference type="AlphaFoldDB" id="A0A5C4U6I7"/>
<keyword evidence="15" id="KW-0534">Nitrate assimilation</keyword>
<dbReference type="PROSITE" id="PS51669">
    <property type="entry name" value="4FE4S_MOW_BIS_MGD"/>
    <property type="match status" value="1"/>
</dbReference>
<dbReference type="GO" id="GO:0051539">
    <property type="term" value="F:4 iron, 4 sulfur cluster binding"/>
    <property type="evidence" value="ECO:0007669"/>
    <property type="project" value="UniProtKB-KW"/>
</dbReference>
<protein>
    <recommendedName>
        <fullName evidence="5">nitrate reductase (quinone)</fullName>
        <ecNumber evidence="5">1.7.5.1</ecNumber>
    </recommendedName>
</protein>
<evidence type="ECO:0000256" key="10">
    <source>
        <dbReference type="ARBA" id="ARBA00022723"/>
    </source>
</evidence>
<evidence type="ECO:0000256" key="4">
    <source>
        <dbReference type="ARBA" id="ARBA00010312"/>
    </source>
</evidence>
<evidence type="ECO:0000256" key="12">
    <source>
        <dbReference type="ARBA" id="ARBA00023002"/>
    </source>
</evidence>
<dbReference type="InterPro" id="IPR037943">
    <property type="entry name" value="MopB_CT_Nitrate-R-NarG-like"/>
</dbReference>
<comment type="similarity">
    <text evidence="4">Belongs to the prokaryotic molybdopterin-containing oxidoreductase family.</text>
</comment>
<dbReference type="InterPro" id="IPR006657">
    <property type="entry name" value="MoPterin_dinucl-bd_dom"/>
</dbReference>
<dbReference type="InterPro" id="IPR009010">
    <property type="entry name" value="Asp_de-COase-like_dom_sf"/>
</dbReference>
<dbReference type="GO" id="GO:0009325">
    <property type="term" value="C:nitrate reductase complex"/>
    <property type="evidence" value="ECO:0007669"/>
    <property type="project" value="InterPro"/>
</dbReference>
<keyword evidence="7" id="KW-1003">Cell membrane</keyword>
<dbReference type="InterPro" id="IPR006656">
    <property type="entry name" value="Mopterin_OxRdtase"/>
</dbReference>
<dbReference type="Proteomes" id="UP000312032">
    <property type="component" value="Unassembled WGS sequence"/>
</dbReference>
<evidence type="ECO:0000256" key="1">
    <source>
        <dbReference type="ARBA" id="ARBA00001942"/>
    </source>
</evidence>
<evidence type="ECO:0000313" key="20">
    <source>
        <dbReference type="Proteomes" id="UP000312032"/>
    </source>
</evidence>
<dbReference type="InterPro" id="IPR050123">
    <property type="entry name" value="Prok_molybdopt-oxidoreductase"/>
</dbReference>
<comment type="cofactor">
    <cofactor evidence="1">
        <name>Mo-bis(molybdopterin guanine dinucleotide)</name>
        <dbReference type="ChEBI" id="CHEBI:60539"/>
    </cofactor>
</comment>
<dbReference type="Pfam" id="PF01568">
    <property type="entry name" value="Molydop_binding"/>
    <property type="match status" value="1"/>
</dbReference>
<dbReference type="CDD" id="cd02776">
    <property type="entry name" value="MopB_CT_Nitrate-R-NarG-like"/>
    <property type="match status" value="1"/>
</dbReference>
<keyword evidence="11" id="KW-0249">Electron transport</keyword>
<dbReference type="EC" id="1.7.5.1" evidence="5"/>
<evidence type="ECO:0000256" key="14">
    <source>
        <dbReference type="ARBA" id="ARBA00023014"/>
    </source>
</evidence>
<dbReference type="GO" id="GO:0043546">
    <property type="term" value="F:molybdopterin cofactor binding"/>
    <property type="evidence" value="ECO:0007669"/>
    <property type="project" value="InterPro"/>
</dbReference>
<evidence type="ECO:0000256" key="5">
    <source>
        <dbReference type="ARBA" id="ARBA00012500"/>
    </source>
</evidence>
<comment type="cofactor">
    <cofactor evidence="2">
        <name>[4Fe-4S] cluster</name>
        <dbReference type="ChEBI" id="CHEBI:49883"/>
    </cofactor>
</comment>
<keyword evidence="14" id="KW-0411">Iron-sulfur</keyword>
<keyword evidence="6" id="KW-0813">Transport</keyword>
<evidence type="ECO:0000256" key="17">
    <source>
        <dbReference type="ARBA" id="ARBA00048294"/>
    </source>
</evidence>
<keyword evidence="10" id="KW-0479">Metal-binding</keyword>
<evidence type="ECO:0000256" key="8">
    <source>
        <dbReference type="ARBA" id="ARBA00022485"/>
    </source>
</evidence>
<evidence type="ECO:0000256" key="6">
    <source>
        <dbReference type="ARBA" id="ARBA00022448"/>
    </source>
</evidence>
<evidence type="ECO:0000313" key="19">
    <source>
        <dbReference type="EMBL" id="TNL99722.1"/>
    </source>
</evidence>
<dbReference type="OrthoDB" id="9759518at2"/>
<dbReference type="InterPro" id="IPR006655">
    <property type="entry name" value="Mopterin_OxRdtase_prok_CS"/>
</dbReference>
<evidence type="ECO:0000256" key="16">
    <source>
        <dbReference type="ARBA" id="ARBA00023136"/>
    </source>
</evidence>
<dbReference type="PROSITE" id="PS00551">
    <property type="entry name" value="MOLYBDOPTERIN_PROK_1"/>
    <property type="match status" value="1"/>
</dbReference>
<evidence type="ECO:0000256" key="2">
    <source>
        <dbReference type="ARBA" id="ARBA00001966"/>
    </source>
</evidence>
<keyword evidence="13" id="KW-0408">Iron</keyword>
<dbReference type="SUPFAM" id="SSF50692">
    <property type="entry name" value="ADC-like"/>
    <property type="match status" value="1"/>
</dbReference>
<dbReference type="SUPFAM" id="SSF53706">
    <property type="entry name" value="Formate dehydrogenase/DMSO reductase, domains 1-3"/>
    <property type="match status" value="1"/>
</dbReference>
<dbReference type="GO" id="GO:0005886">
    <property type="term" value="C:plasma membrane"/>
    <property type="evidence" value="ECO:0007669"/>
    <property type="project" value="UniProtKB-SubCell"/>
</dbReference>
<evidence type="ECO:0000256" key="9">
    <source>
        <dbReference type="ARBA" id="ARBA00022505"/>
    </source>
</evidence>
<evidence type="ECO:0000256" key="11">
    <source>
        <dbReference type="ARBA" id="ARBA00022982"/>
    </source>
</evidence>
<dbReference type="Pfam" id="PF00384">
    <property type="entry name" value="Molybdopterin"/>
    <property type="match status" value="1"/>
</dbReference>
<keyword evidence="20" id="KW-1185">Reference proteome</keyword>
<dbReference type="GO" id="GO:0042128">
    <property type="term" value="P:nitrate assimilation"/>
    <property type="evidence" value="ECO:0007669"/>
    <property type="project" value="UniProtKB-KW"/>
</dbReference>
<keyword evidence="9" id="KW-0500">Molybdenum</keyword>
<proteinExistence type="inferred from homology"/>
<dbReference type="Gene3D" id="3.40.50.12440">
    <property type="match status" value="1"/>
</dbReference>
<comment type="catalytic activity">
    <reaction evidence="17">
        <text>nitrate + a quinol = a quinone + nitrite + H2O</text>
        <dbReference type="Rhea" id="RHEA:56144"/>
        <dbReference type="ChEBI" id="CHEBI:15377"/>
        <dbReference type="ChEBI" id="CHEBI:16301"/>
        <dbReference type="ChEBI" id="CHEBI:17632"/>
        <dbReference type="ChEBI" id="CHEBI:24646"/>
        <dbReference type="ChEBI" id="CHEBI:132124"/>
        <dbReference type="EC" id="1.7.5.1"/>
    </reaction>
</comment>
<dbReference type="RefSeq" id="WP_139464638.1">
    <property type="nucleotide sequence ID" value="NZ_VDHJ01000002.1"/>
</dbReference>
<dbReference type="NCBIfam" id="TIGR01580">
    <property type="entry name" value="narG"/>
    <property type="match status" value="1"/>
</dbReference>
<reference evidence="19 20" key="1">
    <citation type="submission" date="2019-06" db="EMBL/GenBank/DDBJ databases">
        <authorList>
            <person name="Li J."/>
        </authorList>
    </citation>
    <scope>NUCLEOTIDE SEQUENCE [LARGE SCALE GENOMIC DNA]</scope>
    <source>
        <strain evidence="19 20">LMG 28165</strain>
    </source>
</reference>
<dbReference type="PROSITE" id="PS00490">
    <property type="entry name" value="MOLYBDOPTERIN_PROK_2"/>
    <property type="match status" value="1"/>
</dbReference>
<comment type="subcellular location">
    <subcellularLocation>
        <location evidence="3">Cell membrane</location>
        <topology evidence="3">Peripheral membrane protein</topology>
    </subcellularLocation>
</comment>
<dbReference type="InterPro" id="IPR027467">
    <property type="entry name" value="MopterinOxRdtase_cofactor_BS"/>
</dbReference>
<dbReference type="PANTHER" id="PTHR43105:SF2">
    <property type="entry name" value="RESPIRATORY NITRATE REDUCTASE 2 ALPHA CHAIN"/>
    <property type="match status" value="1"/>
</dbReference>
<dbReference type="InterPro" id="IPR006468">
    <property type="entry name" value="NarG"/>
</dbReference>
<dbReference type="SMART" id="SM00926">
    <property type="entry name" value="Molybdop_Fe4S4"/>
    <property type="match status" value="1"/>
</dbReference>
<evidence type="ECO:0000256" key="15">
    <source>
        <dbReference type="ARBA" id="ARBA00023063"/>
    </source>
</evidence>
<evidence type="ECO:0000256" key="7">
    <source>
        <dbReference type="ARBA" id="ARBA00022475"/>
    </source>
</evidence>
<keyword evidence="12 19" id="KW-0560">Oxidoreductase</keyword>
<feature type="domain" description="4Fe-4S Mo/W bis-MGD-type" evidence="18">
    <location>
        <begin position="48"/>
        <end position="112"/>
    </location>
</feature>
<evidence type="ECO:0000256" key="13">
    <source>
        <dbReference type="ARBA" id="ARBA00023004"/>
    </source>
</evidence>
<keyword evidence="16" id="KW-0472">Membrane</keyword>
<dbReference type="PANTHER" id="PTHR43105">
    <property type="entry name" value="RESPIRATORY NITRATE REDUCTASE"/>
    <property type="match status" value="1"/>
</dbReference>
<keyword evidence="8" id="KW-0004">4Fe-4S</keyword>
<gene>
    <name evidence="19" type="ORF">FHE74_01390</name>
</gene>
<organism evidence="19 20">
    <name type="scientific">Corynebacterium tapiri</name>
    <dbReference type="NCBI Taxonomy" id="1448266"/>
    <lineage>
        <taxon>Bacteria</taxon>
        <taxon>Bacillati</taxon>
        <taxon>Actinomycetota</taxon>
        <taxon>Actinomycetes</taxon>
        <taxon>Mycobacteriales</taxon>
        <taxon>Corynebacteriaceae</taxon>
        <taxon>Corynebacterium</taxon>
    </lineage>
</organism>
<sequence>MNSSSTLNPLLKLGTYVRKAEAGSGGQQIFLEGGRDADVFYRNRWSFDKMVRSTHGVNCTGSCSWKVYVKDGVITWESQAVDYPTTGSDMPDYEPRGCPRGASFSWYTYSPTRIRYPYARGVLVDMYRAAKKEYGDPVLAWRSIQEDPEKRQAYVSQRGKGGLVRIDYTEAIEMAAAAHVYTIRQWGPDRIAGFTVIPAMSQVSYGAGTRFLQMIGGVALSFYDWYADLPPASPQTFGDQTDVPESGDWYNSSYLMMWGSNIPVTRTPDAHFMVESRYKGTKVVVVSPDFADNTVHADEWLRIDPGTDAALAFSMGHVILNEFHEGSREPYFLNYMRKYTDSPMLVSLDKREDGTYTPGKFLTASQLEGTALSQTENSTHRLLVMDKNGQVQDPGGTAADRYGAAGEGKWNLRLDGVDPVLSIAETGQFEAAEVLFPRFDLDADPADERGTGPIGAGVVHRGVPVREVNGHLVTTVYDIMLAHYGVNRADLSLPGEWPEDYFDASCPGTPAWQEGLTSVPANAAIRIAREFAQNAADSQGRSQIIMGAGVNHYFHADTIYRTFLALTSMCGTQGVNGGGWAHYVGQEKLRPMNGWSQYAFALDWQRPARQMITTGFYYLTTSQWRYDNSRASRLASPLANRGSVGDKRLSDTLVESMRRGWMPSYPQFNRNPLVLAEQAQQAGVDVKDFITSELESGALKFAAEDPDSPENWPRILLNWRTNLMGSSAKGTEFFLRHMLGVDSDATAEELSPEERPRSINWVDEAPQGKLDLMLTTDFRNTSTTLVSDIVLPAATWYEKHDLSTTDMHPFIHSFNAAINPPWEARTDFAVFRDLANAFSQMAVRWLGTQTDVITAPLAHDSPDELSMPNGVVPDVDSQGYVPGKTMAKLIPVERDYTKVYEKWTHLGPLTGEKGTGVHGTSYNMSKQVDELARINGVTPTSFAGPRPDLSTDVKVIEMILHLSGVSNGEVALEGFKNQGKRVGTDMTPLVSGNEQTHTRWDAVKERPTEVITSPEWTGDKRNGRRYTAFSINIEWDKPFHTLSGRMHYYLDHDWYMDYGEQLPIFRPPLDKLHLNGEIGPGHLLTDGEDPEVTVRYLTTHNKWSIHSQYFDNLHVLSISRGGQVIWMSDKDAEKIGVKDNEWIEAYNRNGVVSARAIVSHRIPEGTVIMNHAQERTVGTPLNERTGRRGGTHNSLTRIMIKPIHVAGGYGHLTYGFNYIGPTGNNRDEVTRIRRRSQEVQF</sequence>
<dbReference type="GO" id="GO:0046872">
    <property type="term" value="F:metal ion binding"/>
    <property type="evidence" value="ECO:0007669"/>
    <property type="project" value="UniProtKB-KW"/>
</dbReference>
<comment type="caution">
    <text evidence="19">The sequence shown here is derived from an EMBL/GenBank/DDBJ whole genome shotgun (WGS) entry which is preliminary data.</text>
</comment>
<dbReference type="GO" id="GO:0160182">
    <property type="term" value="F:nitrate reductase (quinone) activity"/>
    <property type="evidence" value="ECO:0007669"/>
    <property type="project" value="UniProtKB-EC"/>
</dbReference>
<name>A0A5C4U6I7_9CORY</name>
<dbReference type="EMBL" id="VDHJ01000002">
    <property type="protein sequence ID" value="TNL99722.1"/>
    <property type="molecule type" value="Genomic_DNA"/>
</dbReference>
<evidence type="ECO:0000256" key="3">
    <source>
        <dbReference type="ARBA" id="ARBA00004202"/>
    </source>
</evidence>
<dbReference type="InterPro" id="IPR006963">
    <property type="entry name" value="Mopterin_OxRdtase_4Fe-4S_dom"/>
</dbReference>
<accession>A0A5C4U6I7</accession>
<evidence type="ECO:0000259" key="18">
    <source>
        <dbReference type="PROSITE" id="PS51669"/>
    </source>
</evidence>